<reference evidence="13 15" key="3">
    <citation type="submission" date="2018-07" db="EMBL/GenBank/DDBJ databases">
        <title>Genomic and Epidemiologic Investigation of an Indolent Hospital Outbreak.</title>
        <authorList>
            <person name="Johnson R.C."/>
            <person name="Deming C."/>
            <person name="Conlan S."/>
            <person name="Zellmer C.J."/>
            <person name="Michelin A.V."/>
            <person name="Lee-Lin S."/>
            <person name="Thomas P.J."/>
            <person name="Park M."/>
            <person name="Weingarten R.A."/>
            <person name="Less J."/>
            <person name="Dekker J.P."/>
            <person name="Frank K.M."/>
            <person name="Musser K.A."/>
            <person name="Mcquiston J.R."/>
            <person name="Henderson D.K."/>
            <person name="Lau A.F."/>
            <person name="Palmore T.N."/>
            <person name="Segre J.A."/>
        </authorList>
    </citation>
    <scope>NUCLEOTIDE SEQUENCE [LARGE SCALE GENOMIC DNA]</scope>
    <source>
        <strain evidence="13 15">SK-NIH.Env10_0317</strain>
    </source>
</reference>
<dbReference type="Proteomes" id="UP000286681">
    <property type="component" value="Unassembled WGS sequence"/>
</dbReference>
<dbReference type="PANTHER" id="PTHR30069:SF40">
    <property type="entry name" value="TONB-DEPENDENT RECEPTOR NMB0964-RELATED"/>
    <property type="match status" value="1"/>
</dbReference>
<keyword evidence="13" id="KW-0675">Receptor</keyword>
<dbReference type="PANTHER" id="PTHR30069">
    <property type="entry name" value="TONB-DEPENDENT OUTER MEMBRANE RECEPTOR"/>
    <property type="match status" value="1"/>
</dbReference>
<dbReference type="InterPro" id="IPR000531">
    <property type="entry name" value="Beta-barrel_TonB"/>
</dbReference>
<dbReference type="InterPro" id="IPR036942">
    <property type="entry name" value="Beta-barrel_TonB_sf"/>
</dbReference>
<keyword evidence="14" id="KW-1185">Reference proteome</keyword>
<dbReference type="RefSeq" id="WP_075151365.1">
    <property type="nucleotide sequence ID" value="NZ_CP018820.1"/>
</dbReference>
<dbReference type="EMBL" id="CP018820">
    <property type="protein sequence ID" value="APR52544.1"/>
    <property type="molecule type" value="Genomic_DNA"/>
</dbReference>
<protein>
    <submittedName>
        <fullName evidence="13">TonB-dependent receptor</fullName>
    </submittedName>
</protein>
<keyword evidence="7 8" id="KW-0998">Cell outer membrane</keyword>
<evidence type="ECO:0000256" key="5">
    <source>
        <dbReference type="ARBA" id="ARBA00023077"/>
    </source>
</evidence>
<evidence type="ECO:0000259" key="11">
    <source>
        <dbReference type="Pfam" id="PF07715"/>
    </source>
</evidence>
<dbReference type="OrthoDB" id="9795928at2"/>
<keyword evidence="6 8" id="KW-0472">Membrane</keyword>
<feature type="domain" description="TonB-dependent receptor plug" evidence="11">
    <location>
        <begin position="40"/>
        <end position="145"/>
    </location>
</feature>
<dbReference type="Gene3D" id="2.40.170.20">
    <property type="entry name" value="TonB-dependent receptor, beta-barrel domain"/>
    <property type="match status" value="1"/>
</dbReference>
<evidence type="ECO:0000259" key="10">
    <source>
        <dbReference type="Pfam" id="PF00593"/>
    </source>
</evidence>
<organism evidence="12 14">
    <name type="scientific">Sphingomonas koreensis</name>
    <dbReference type="NCBI Taxonomy" id="93064"/>
    <lineage>
        <taxon>Bacteria</taxon>
        <taxon>Pseudomonadati</taxon>
        <taxon>Pseudomonadota</taxon>
        <taxon>Alphaproteobacteria</taxon>
        <taxon>Sphingomonadales</taxon>
        <taxon>Sphingomonadaceae</taxon>
        <taxon>Sphingomonas</taxon>
    </lineage>
</organism>
<keyword evidence="2 8" id="KW-0813">Transport</keyword>
<feature type="domain" description="TonB-dependent receptor-like beta-barrel" evidence="10">
    <location>
        <begin position="255"/>
        <end position="643"/>
    </location>
</feature>
<evidence type="ECO:0000256" key="1">
    <source>
        <dbReference type="ARBA" id="ARBA00004571"/>
    </source>
</evidence>
<evidence type="ECO:0000256" key="9">
    <source>
        <dbReference type="RuleBase" id="RU003357"/>
    </source>
</evidence>
<dbReference type="EMBL" id="QQWO01000013">
    <property type="protein sequence ID" value="RSV01150.1"/>
    <property type="molecule type" value="Genomic_DNA"/>
</dbReference>
<dbReference type="InterPro" id="IPR039426">
    <property type="entry name" value="TonB-dep_rcpt-like"/>
</dbReference>
<evidence type="ECO:0000256" key="6">
    <source>
        <dbReference type="ARBA" id="ARBA00023136"/>
    </source>
</evidence>
<evidence type="ECO:0000313" key="12">
    <source>
        <dbReference type="EMBL" id="APR52544.1"/>
    </source>
</evidence>
<proteinExistence type="inferred from homology"/>
<sequence>MRLILLASAAMASGNPNADLPPDPPEPAEIVVTGVFERDLRDSASPVSVVSGVELERELRPQIGEALARQPGVSASSFGPNASRPILRGLAGERVRVLTDGIGAFDVSNTSADHAVAIDPLLSDRVEVLRGPASLRFGSSAIGGIVNVTDRRIPLEVPANSVTGQARGGLGSAAEERSAGANLALRLTDRIVVSGGGSLTDTGDLRVGGPLLAAPLRAAARASSEPAIRALAGLSGRLPNSGSKTRTANLAAALIDERGDLGFAVTRYESSYGLPIRFDLTPGAEQEAVSIEGQQWRADLRGSVALGQGLLERLSLRAGYADYSHVEREADGGVGTLFANEGIEARAELKQRKRGGWQGVNGVQYFSRDFLAVGAEAFVPPNVTEQLGVFTLQELELGPVRFEAGGRIERTSIVSQTIGYDRSFVARSIAGGAFVTAAPGIKLGINLSSTARAPAAEELLADGPHVGTQSYEIGNPDFGIERARGVELVARLGGGRWRIDAAAYRTRFSGYIYEFQTGAVIDDLPVFQFAQGDATYRGFEVEVQASLIEGPVELTADGLIDAVEATIDGFGPAPRIPPLRFGGGIEARSQAWGARVEAERTTRRKRTTGFETATPGFTLVSLSGDWKPWADRELRLTLSAANLFNVEARRHASFLKDYAPLAGRDLRLGLSARF</sequence>
<evidence type="ECO:0000256" key="8">
    <source>
        <dbReference type="PROSITE-ProRule" id="PRU01360"/>
    </source>
</evidence>
<dbReference type="GO" id="GO:0015344">
    <property type="term" value="F:siderophore uptake transmembrane transporter activity"/>
    <property type="evidence" value="ECO:0007669"/>
    <property type="project" value="TreeGrafter"/>
</dbReference>
<evidence type="ECO:0000313" key="13">
    <source>
        <dbReference type="EMBL" id="RSV01150.1"/>
    </source>
</evidence>
<keyword evidence="5 9" id="KW-0798">TonB box</keyword>
<dbReference type="InterPro" id="IPR012910">
    <property type="entry name" value="Plug_dom"/>
</dbReference>
<evidence type="ECO:0000256" key="3">
    <source>
        <dbReference type="ARBA" id="ARBA00022452"/>
    </source>
</evidence>
<evidence type="ECO:0000256" key="4">
    <source>
        <dbReference type="ARBA" id="ARBA00022692"/>
    </source>
</evidence>
<dbReference type="Gene3D" id="2.170.130.10">
    <property type="entry name" value="TonB-dependent receptor, plug domain"/>
    <property type="match status" value="1"/>
</dbReference>
<dbReference type="SUPFAM" id="SSF56935">
    <property type="entry name" value="Porins"/>
    <property type="match status" value="1"/>
</dbReference>
<dbReference type="KEGG" id="skr:BRX40_08950"/>
<dbReference type="GeneID" id="44132685"/>
<gene>
    <name evidence="12" type="ORF">BRX40_08950</name>
    <name evidence="13" type="ORF">CA257_15140</name>
</gene>
<dbReference type="STRING" id="93064.BRX40_08950"/>
<dbReference type="InterPro" id="IPR037066">
    <property type="entry name" value="Plug_dom_sf"/>
</dbReference>
<keyword evidence="4 8" id="KW-0812">Transmembrane</keyword>
<dbReference type="GO" id="GO:0044718">
    <property type="term" value="P:siderophore transmembrane transport"/>
    <property type="evidence" value="ECO:0007669"/>
    <property type="project" value="TreeGrafter"/>
</dbReference>
<evidence type="ECO:0000256" key="2">
    <source>
        <dbReference type="ARBA" id="ARBA00022448"/>
    </source>
</evidence>
<reference evidence="14" key="2">
    <citation type="submission" date="2016-12" db="EMBL/GenBank/DDBJ databases">
        <title>Whole genome sequencing of Sphingomonas sp. ABOJV.</title>
        <authorList>
            <person name="Conlan S."/>
            <person name="Thomas P.J."/>
            <person name="Mullikin J."/>
            <person name="Palmore T.N."/>
            <person name="Frank K.M."/>
            <person name="Segre J.A."/>
        </authorList>
    </citation>
    <scope>NUCLEOTIDE SEQUENCE [LARGE SCALE GENOMIC DNA]</scope>
    <source>
        <strain evidence="14">ABOJV</strain>
    </source>
</reference>
<comment type="similarity">
    <text evidence="8 9">Belongs to the TonB-dependent receptor family.</text>
</comment>
<dbReference type="PROSITE" id="PS52016">
    <property type="entry name" value="TONB_DEPENDENT_REC_3"/>
    <property type="match status" value="1"/>
</dbReference>
<dbReference type="Pfam" id="PF07715">
    <property type="entry name" value="Plug"/>
    <property type="match status" value="1"/>
</dbReference>
<evidence type="ECO:0000313" key="15">
    <source>
        <dbReference type="Proteomes" id="UP000286681"/>
    </source>
</evidence>
<evidence type="ECO:0000313" key="14">
    <source>
        <dbReference type="Proteomes" id="UP000185161"/>
    </source>
</evidence>
<comment type="subcellular location">
    <subcellularLocation>
        <location evidence="1 8">Cell outer membrane</location>
        <topology evidence="1 8">Multi-pass membrane protein</topology>
    </subcellularLocation>
</comment>
<dbReference type="Proteomes" id="UP000185161">
    <property type="component" value="Chromosome"/>
</dbReference>
<dbReference type="AlphaFoldDB" id="A0A1L6J9I0"/>
<name>A0A1L6J9I0_9SPHN</name>
<dbReference type="Pfam" id="PF00593">
    <property type="entry name" value="TonB_dep_Rec_b-barrel"/>
    <property type="match status" value="1"/>
</dbReference>
<keyword evidence="3 8" id="KW-1134">Transmembrane beta strand</keyword>
<reference evidence="12" key="1">
    <citation type="submission" date="2016-12" db="EMBL/GenBank/DDBJ databases">
        <title>Whole genome sequencing of Sphingomonas koreensis.</title>
        <authorList>
            <person name="Conlan S."/>
            <person name="Thomas P.J."/>
            <person name="Mullikin J."/>
            <person name="Palmore T.N."/>
            <person name="Frank K.M."/>
            <person name="Segre J.A."/>
        </authorList>
    </citation>
    <scope>NUCLEOTIDE SEQUENCE</scope>
    <source>
        <strain evidence="12">ABOJV</strain>
    </source>
</reference>
<dbReference type="GO" id="GO:0009279">
    <property type="term" value="C:cell outer membrane"/>
    <property type="evidence" value="ECO:0007669"/>
    <property type="project" value="UniProtKB-SubCell"/>
</dbReference>
<evidence type="ECO:0000256" key="7">
    <source>
        <dbReference type="ARBA" id="ARBA00023237"/>
    </source>
</evidence>
<accession>A0A1L6J9I0</accession>